<dbReference type="InterPro" id="IPR000760">
    <property type="entry name" value="Inositol_monophosphatase-like"/>
</dbReference>
<dbReference type="PROSITE" id="PS00629">
    <property type="entry name" value="IMP_1"/>
    <property type="match status" value="1"/>
</dbReference>
<dbReference type="GO" id="GO:0031564">
    <property type="term" value="P:transcription antitermination"/>
    <property type="evidence" value="ECO:0007669"/>
    <property type="project" value="UniProtKB-KW"/>
</dbReference>
<sequence length="266" mass="29180">MNPMVNMAVRAARSAGNLIVRSMDRLDRVRIESKGLNDYVSDVDRAAEQEIVGTLKRAYPDHEFLGEEGGSQGRSDYVWIIDPLDGTTNFIHGLPHFAVSIALQVKGRLEAGVIYDPIRQELFTTSRGNGATLDDHKIRVRSHKSIEGRLIGTGFPFRQPHHMDAYMGQFRAVVEHAGDLRRAGSAALDLAYVAAGRLDGYWEIGLQPWDVAAGALLVREAGGVVGDFNGSEQYMDNGNIVAGSPKLFHNLLQHVRPHCTPALLKG</sequence>
<evidence type="ECO:0000313" key="11">
    <source>
        <dbReference type="Proteomes" id="UP000199657"/>
    </source>
</evidence>
<dbReference type="Pfam" id="PF00459">
    <property type="entry name" value="Inositol_P"/>
    <property type="match status" value="1"/>
</dbReference>
<dbReference type="CDD" id="cd01639">
    <property type="entry name" value="IMPase"/>
    <property type="match status" value="1"/>
</dbReference>
<evidence type="ECO:0000256" key="8">
    <source>
        <dbReference type="PIRSR" id="PIRSR600760-2"/>
    </source>
</evidence>
<dbReference type="FunFam" id="3.40.190.80:FF:000020">
    <property type="entry name" value="Fructose-1,6-bisphosphatase/inositol-1-monophosphatase"/>
    <property type="match status" value="1"/>
</dbReference>
<feature type="binding site" evidence="8">
    <location>
        <position position="85"/>
    </location>
    <ligand>
        <name>Mg(2+)</name>
        <dbReference type="ChEBI" id="CHEBI:18420"/>
        <label>1</label>
        <note>catalytic</note>
    </ligand>
</feature>
<evidence type="ECO:0000256" key="6">
    <source>
        <dbReference type="ARBA" id="ARBA00022814"/>
    </source>
</evidence>
<dbReference type="GO" id="GO:0006020">
    <property type="term" value="P:inositol metabolic process"/>
    <property type="evidence" value="ECO:0007669"/>
    <property type="project" value="TreeGrafter"/>
</dbReference>
<evidence type="ECO:0000256" key="9">
    <source>
        <dbReference type="RuleBase" id="RU364068"/>
    </source>
</evidence>
<evidence type="ECO:0000256" key="3">
    <source>
        <dbReference type="ARBA" id="ARBA00009759"/>
    </source>
</evidence>
<dbReference type="AlphaFoldDB" id="A0A1H8PLM6"/>
<accession>A0A1H8PLM6</accession>
<evidence type="ECO:0000256" key="1">
    <source>
        <dbReference type="ARBA" id="ARBA00001033"/>
    </source>
</evidence>
<dbReference type="Gene3D" id="3.40.190.80">
    <property type="match status" value="1"/>
</dbReference>
<keyword evidence="4 8" id="KW-0479">Metal-binding</keyword>
<dbReference type="STRING" id="406100.SAMN04488052_10134"/>
<dbReference type="InterPro" id="IPR020550">
    <property type="entry name" value="Inositol_monophosphatase_CS"/>
</dbReference>
<dbReference type="PRINTS" id="PR01959">
    <property type="entry name" value="SBIMPHPHTASE"/>
</dbReference>
<comment type="similarity">
    <text evidence="3 9">Belongs to the inositol monophosphatase superfamily.</text>
</comment>
<dbReference type="OrthoDB" id="9785695at2"/>
<feature type="binding site" evidence="8">
    <location>
        <position position="67"/>
    </location>
    <ligand>
        <name>Mg(2+)</name>
        <dbReference type="ChEBI" id="CHEBI:18420"/>
        <label>1</label>
        <note>catalytic</note>
    </ligand>
</feature>
<keyword evidence="6" id="KW-0805">Transcription regulation</keyword>
<dbReference type="InterPro" id="IPR033942">
    <property type="entry name" value="IMPase"/>
</dbReference>
<feature type="binding site" evidence="8">
    <location>
        <position position="210"/>
    </location>
    <ligand>
        <name>Mg(2+)</name>
        <dbReference type="ChEBI" id="CHEBI:18420"/>
        <label>1</label>
        <note>catalytic</note>
    </ligand>
</feature>
<evidence type="ECO:0000256" key="2">
    <source>
        <dbReference type="ARBA" id="ARBA00001946"/>
    </source>
</evidence>
<protein>
    <recommendedName>
        <fullName evidence="9">Inositol-1-monophosphatase</fullName>
        <ecNumber evidence="9">3.1.3.25</ecNumber>
    </recommendedName>
</protein>
<gene>
    <name evidence="10" type="ORF">SAMN04488052_10134</name>
</gene>
<name>A0A1H8PLM6_9GAMM</name>
<keyword evidence="11" id="KW-1185">Reference proteome</keyword>
<dbReference type="PROSITE" id="PS00630">
    <property type="entry name" value="IMP_2"/>
    <property type="match status" value="1"/>
</dbReference>
<comment type="catalytic activity">
    <reaction evidence="1 9">
        <text>a myo-inositol phosphate + H2O = myo-inositol + phosphate</text>
        <dbReference type="Rhea" id="RHEA:24056"/>
        <dbReference type="ChEBI" id="CHEBI:15377"/>
        <dbReference type="ChEBI" id="CHEBI:17268"/>
        <dbReference type="ChEBI" id="CHEBI:43474"/>
        <dbReference type="ChEBI" id="CHEBI:84139"/>
        <dbReference type="EC" id="3.1.3.25"/>
    </reaction>
</comment>
<dbReference type="GO" id="GO:0007165">
    <property type="term" value="P:signal transduction"/>
    <property type="evidence" value="ECO:0007669"/>
    <property type="project" value="TreeGrafter"/>
</dbReference>
<keyword evidence="7 8" id="KW-0460">Magnesium</keyword>
<feature type="binding site" evidence="8">
    <location>
        <position position="84"/>
    </location>
    <ligand>
        <name>Mg(2+)</name>
        <dbReference type="ChEBI" id="CHEBI:18420"/>
        <label>1</label>
        <note>catalytic</note>
    </ligand>
</feature>
<keyword evidence="6" id="KW-0889">Transcription antitermination</keyword>
<dbReference type="PANTHER" id="PTHR20854">
    <property type="entry name" value="INOSITOL MONOPHOSPHATASE"/>
    <property type="match status" value="1"/>
</dbReference>
<evidence type="ECO:0000313" key="10">
    <source>
        <dbReference type="EMBL" id="SEO42909.1"/>
    </source>
</evidence>
<dbReference type="GO" id="GO:0046872">
    <property type="term" value="F:metal ion binding"/>
    <property type="evidence" value="ECO:0007669"/>
    <property type="project" value="UniProtKB-KW"/>
</dbReference>
<dbReference type="EMBL" id="FOEG01000001">
    <property type="protein sequence ID" value="SEO42909.1"/>
    <property type="molecule type" value="Genomic_DNA"/>
</dbReference>
<dbReference type="FunFam" id="3.30.540.10:FF:000003">
    <property type="entry name" value="Inositol-1-monophosphatase"/>
    <property type="match status" value="1"/>
</dbReference>
<proteinExistence type="inferred from homology"/>
<reference evidence="10 11" key="1">
    <citation type="submission" date="2016-10" db="EMBL/GenBank/DDBJ databases">
        <authorList>
            <person name="de Groot N.N."/>
        </authorList>
    </citation>
    <scope>NUCLEOTIDE SEQUENCE [LARGE SCALE GENOMIC DNA]</scope>
    <source>
        <strain evidence="10 11">CGMCC 1.6291</strain>
    </source>
</reference>
<dbReference type="SUPFAM" id="SSF56655">
    <property type="entry name" value="Carbohydrate phosphatase"/>
    <property type="match status" value="1"/>
</dbReference>
<keyword evidence="6" id="KW-0804">Transcription</keyword>
<dbReference type="GO" id="GO:0008934">
    <property type="term" value="F:inositol monophosphate 1-phosphatase activity"/>
    <property type="evidence" value="ECO:0007669"/>
    <property type="project" value="InterPro"/>
</dbReference>
<dbReference type="InterPro" id="IPR022337">
    <property type="entry name" value="Inositol_monophosphatase_SuhB"/>
</dbReference>
<organism evidence="10 11">
    <name type="scientific">Aquisalimonas asiatica</name>
    <dbReference type="NCBI Taxonomy" id="406100"/>
    <lineage>
        <taxon>Bacteria</taxon>
        <taxon>Pseudomonadati</taxon>
        <taxon>Pseudomonadota</taxon>
        <taxon>Gammaproteobacteria</taxon>
        <taxon>Chromatiales</taxon>
        <taxon>Ectothiorhodospiraceae</taxon>
        <taxon>Aquisalimonas</taxon>
    </lineage>
</organism>
<dbReference type="GO" id="GO:0046854">
    <property type="term" value="P:phosphatidylinositol phosphate biosynthetic process"/>
    <property type="evidence" value="ECO:0007669"/>
    <property type="project" value="InterPro"/>
</dbReference>
<dbReference type="RefSeq" id="WP_091638898.1">
    <property type="nucleotide sequence ID" value="NZ_FOEG01000001.1"/>
</dbReference>
<comment type="cofactor">
    <cofactor evidence="2 8 9">
        <name>Mg(2+)</name>
        <dbReference type="ChEBI" id="CHEBI:18420"/>
    </cofactor>
</comment>
<dbReference type="PRINTS" id="PR00377">
    <property type="entry name" value="IMPHPHTASES"/>
</dbReference>
<dbReference type="EC" id="3.1.3.25" evidence="9"/>
<evidence type="ECO:0000256" key="5">
    <source>
        <dbReference type="ARBA" id="ARBA00022801"/>
    </source>
</evidence>
<dbReference type="PANTHER" id="PTHR20854:SF4">
    <property type="entry name" value="INOSITOL-1-MONOPHOSPHATASE-RELATED"/>
    <property type="match status" value="1"/>
</dbReference>
<evidence type="ECO:0000256" key="4">
    <source>
        <dbReference type="ARBA" id="ARBA00022723"/>
    </source>
</evidence>
<dbReference type="InterPro" id="IPR020583">
    <property type="entry name" value="Inositol_monoP_metal-BS"/>
</dbReference>
<keyword evidence="5 9" id="KW-0378">Hydrolase</keyword>
<dbReference type="Proteomes" id="UP000199657">
    <property type="component" value="Unassembled WGS sequence"/>
</dbReference>
<feature type="binding site" evidence="8">
    <location>
        <position position="82"/>
    </location>
    <ligand>
        <name>Mg(2+)</name>
        <dbReference type="ChEBI" id="CHEBI:18420"/>
        <label>1</label>
        <note>catalytic</note>
    </ligand>
</feature>
<evidence type="ECO:0000256" key="7">
    <source>
        <dbReference type="ARBA" id="ARBA00022842"/>
    </source>
</evidence>
<dbReference type="Gene3D" id="3.30.540.10">
    <property type="entry name" value="Fructose-1,6-Bisphosphatase, subunit A, domain 1"/>
    <property type="match status" value="1"/>
</dbReference>